<dbReference type="InterPro" id="IPR019670">
    <property type="entry name" value="DUF2523"/>
</dbReference>
<evidence type="ECO:0000313" key="3">
    <source>
        <dbReference type="Proteomes" id="UP000092125"/>
    </source>
</evidence>
<keyword evidence="1" id="KW-0812">Transmembrane</keyword>
<reference evidence="2 3" key="1">
    <citation type="submission" date="2016-05" db="EMBL/GenBank/DDBJ databases">
        <title>Draft Genome Sequences of Stenotrophomonas maltophilia Strains Sm32COP, Sm41DVV, Sm46PAILV, SmF3, SmF22, SmSOFb1 and SmCVFa1, Isolated from Different Manures, in France.</title>
        <authorList>
            <person name="Nazaret S."/>
            <person name="Bodilis J."/>
        </authorList>
    </citation>
    <scope>NUCLEOTIDE SEQUENCE [LARGE SCALE GENOMIC DNA]</scope>
    <source>
        <strain evidence="2 3">Sm41DVV</strain>
    </source>
</reference>
<gene>
    <name evidence="2" type="ORF">A9K56_11025</name>
</gene>
<evidence type="ECO:0000313" key="2">
    <source>
        <dbReference type="EMBL" id="OBU61229.1"/>
    </source>
</evidence>
<evidence type="ECO:0000256" key="1">
    <source>
        <dbReference type="SAM" id="Phobius"/>
    </source>
</evidence>
<dbReference type="Pfam" id="PF10734">
    <property type="entry name" value="DUF2523"/>
    <property type="match status" value="1"/>
</dbReference>
<comment type="caution">
    <text evidence="2">The sequence shown here is derived from an EMBL/GenBank/DDBJ whole genome shotgun (WGS) entry which is preliminary data.</text>
</comment>
<name>A0AAP7GS45_STEMA</name>
<dbReference type="Proteomes" id="UP000092125">
    <property type="component" value="Unassembled WGS sequence"/>
</dbReference>
<keyword evidence="1" id="KW-0472">Membrane</keyword>
<dbReference type="RefSeq" id="WP_065182247.1">
    <property type="nucleotide sequence ID" value="NZ_LYVI01000006.1"/>
</dbReference>
<feature type="transmembrane region" description="Helical" evidence="1">
    <location>
        <begin position="66"/>
        <end position="89"/>
    </location>
</feature>
<protein>
    <recommendedName>
        <fullName evidence="4">DUF2523 domain-containing protein</fullName>
    </recommendedName>
</protein>
<keyword evidence="1" id="KW-1133">Transmembrane helix</keyword>
<sequence>MGMVSDWIVDATTSLVGKLKDAAAGIVGKMLATFGLTTVTFNALLPKLKEFVLQFIGGIDGKAMDMLSYLGVGTCFSMIFSALTVRMAWKIFIVPKSVADGLGSGS</sequence>
<dbReference type="AlphaFoldDB" id="A0AAP7GS45"/>
<dbReference type="EMBL" id="LYVI01000006">
    <property type="protein sequence ID" value="OBU61229.1"/>
    <property type="molecule type" value="Genomic_DNA"/>
</dbReference>
<feature type="transmembrane region" description="Helical" evidence="1">
    <location>
        <begin position="22"/>
        <end position="45"/>
    </location>
</feature>
<accession>A0AAP7GS45</accession>
<evidence type="ECO:0008006" key="4">
    <source>
        <dbReference type="Google" id="ProtNLM"/>
    </source>
</evidence>
<organism evidence="2 3">
    <name type="scientific">Stenotrophomonas maltophilia</name>
    <name type="common">Pseudomonas maltophilia</name>
    <name type="synonym">Xanthomonas maltophilia</name>
    <dbReference type="NCBI Taxonomy" id="40324"/>
    <lineage>
        <taxon>Bacteria</taxon>
        <taxon>Pseudomonadati</taxon>
        <taxon>Pseudomonadota</taxon>
        <taxon>Gammaproteobacteria</taxon>
        <taxon>Lysobacterales</taxon>
        <taxon>Lysobacteraceae</taxon>
        <taxon>Stenotrophomonas</taxon>
        <taxon>Stenotrophomonas maltophilia group</taxon>
    </lineage>
</organism>
<proteinExistence type="predicted"/>